<dbReference type="Pfam" id="PF15628">
    <property type="entry name" value="RRM_DME"/>
    <property type="match status" value="1"/>
</dbReference>
<evidence type="ECO:0000256" key="4">
    <source>
        <dbReference type="ARBA" id="ARBA00022485"/>
    </source>
</evidence>
<evidence type="ECO:0000256" key="10">
    <source>
        <dbReference type="SAM" id="MobiDB-lite"/>
    </source>
</evidence>
<dbReference type="PANTHER" id="PTHR46213:SF24">
    <property type="entry name" value="HHH-GPD DOMAIN-CONTAINING PROTEIN"/>
    <property type="match status" value="1"/>
</dbReference>
<name>A0A978VN75_ZIZJJ</name>
<sequence>MNFGREFSMAENKEFRLKDSWIPVTPEKPILAKSHQGNQTGKAKWPEHAAISEGYIPEMPNYNTIYQNLNTISNVDGNAGYYGYGASTSQKNQVNHNVGSYTQSSQNGSTSWNNDPFMEQILLENADFVSYANSNLFRGIGMAAQGPPLPKLHSQDINIREYYHSSGFSLGDQNNHPASTTLVNSVIEQPVIPKMHSQVENSWRGPNLSNLLLSNQNYSLGSNPVDRGCNVSQIPHYGLPVSSQHSYNLNSPPRIEADALPSINNLLQFIPVTPDQARKSDNNQHSSTLNSRIEERQRWEKNWQDNLVAYNGEAKIQQHWGEGQLQNIVDMSCATISTPYKENKDSDKQSGEYIDPNTTPQQKPPRRRKHRPKVIKESKPKRNPKPAVPKNTEFKESNPGKRKYVRKKPLKGSTAQHAEIAMETIGPHPRTATKTCRKVLNFDLDKDRDENLGETVAQPEELQETKKRGPCVTSDSQARELCSGTNHVCMSAVQGGPHERLIVENEKPGQATNANPSVYQRPNDYNALPYTQTVFAAPPVTTKDRQMKDFFIIRSHKEKGNTNLDQNMSGNQHTPMQQHIHAEGKSQDGFQGKADCENLENDKLIRPSSIQSVEKFLPKSSEERGSKRKHWHTIEKLQHHTTNLMGSAMCKEVFQIDECHRNGYIQSTGFSQHQKKMKIGNDYTNIYKMPSSTAEAEDWSKVGTPRANDVNPKGLMSNMNSDVPNSKINNIGVENLTGGRSFHSIGLEHNLLKQQLSSQQHIHNNRMESTNKLSRVHSFSTQTTIENCKHLPPSPPAESPGPGNKHLFQTLSINMLAKKQAGGTSPLKSVLSCTEKELQEDNIFCEYQPSTTKRRGRKKKHHVSIDDIINQFNGLTLDESRKGLHIQEPNAIVPYKGDGAVVPYDMKKHKPRPKVDLDPETDRVWKLLMGKEGDEGLEETNKEKEIWWENERKVFRGRVDSFIAQMHLVQGDRRFSRWKGSVVDSVIGVFLTQNVTDHVSSSAFMSLAARFPLKSTSNKTQDKVGPNTANNEPEISIINPEDTTVWHGVPRQPIYKQSSPTLHESGEHKCRSETSRTIWRLEEEFISSQESFDSSITQGLVGSRSSSGSNSEASQSTGCGSSNIQVPTSTLWMENMFQEFDSYVTGSSVLNKELKYGIIEHGQLNAGSVITQPQSSNPSIAYQINPHNACMEWPAAAPRKNALHMTSNSKAPEVCLEALSEESISSWPSTASRFDKGKRIEELADISGNSLVQQNGLWRPQKYSATNLNASFGNHSAQKESIAQTGQSQPSCKSYQCKRDNTLHLESTSAIETIKLTEALIKTQDATNKHVPNVSKVAEKVSDLVESNPAVNTKIHKETKSVEQNFKEQICTSNHAKNETNTKLSKAEKGNATNVKINAVDWDNLRKGVETNGRRKERRKDAMDSIDYEAVRLANVEEIAEAIRERGMNNMLAERIKEFLNRLVREHGSTDLEWLRDVPPDQAKDYLLSIRGLGLKSVECVRLLTLHHLAFPVDTNVGRIVVRLGWVPLQPLPETLQLHLLELYPVLESVQKYLWPRLCKLDQRTLYELHYQMITFGKVFCTKQKPNCNACPMRGDCRHFASAFASARLALPGPEEKSIVSSIAPTLEEKNPALGINISPLPPPENKLLEEADSEISKCEPIIEVPATPEPECTEVSQSDIEDLFNEDPDEIPTIKLNMEEFTIKLQDFMQTHMELQEGDMSKALVALNTEVASIPTPKLKNVSRLRTEHHVYELPDSHPLLEKLDRREHDDPSPYLLAIWTPGETANSIQPPERRCSSQEPNKLCNEKTCFSCNSIREANSQTVRGTILIPCRTAMRGSFPLNGTYFQVNEVFADHDSSDNPIDVPREWIWNLPRRIVYFGTSVTSIFKGLSTEGIQYCFWKGFVCVRGFDRKTRAPRPLIARLHFAASKLGKTKND</sequence>
<dbReference type="FunFam" id="1.10.1670.10:FF:000004">
    <property type="entry name" value="DNA glycosylase/AP lyase ROS1"/>
    <property type="match status" value="1"/>
</dbReference>
<dbReference type="InterPro" id="IPR028924">
    <property type="entry name" value="Perm-CXXC"/>
</dbReference>
<evidence type="ECO:0000256" key="1">
    <source>
        <dbReference type="ARBA" id="ARBA00001966"/>
    </source>
</evidence>
<dbReference type="GO" id="GO:0006284">
    <property type="term" value="P:base-excision repair"/>
    <property type="evidence" value="ECO:0007669"/>
    <property type="project" value="InterPro"/>
</dbReference>
<keyword evidence="9" id="KW-0539">Nucleus</keyword>
<dbReference type="GO" id="GO:0141166">
    <property type="term" value="P:chromosomal 5-methylcytosine DNA demethylation pathway"/>
    <property type="evidence" value="ECO:0007669"/>
    <property type="project" value="InterPro"/>
</dbReference>
<dbReference type="InterPro" id="IPR011257">
    <property type="entry name" value="DNA_glycosylase"/>
</dbReference>
<evidence type="ECO:0000313" key="13">
    <source>
        <dbReference type="Proteomes" id="UP000813462"/>
    </source>
</evidence>
<feature type="region of interest" description="Disordered" evidence="10">
    <location>
        <begin position="274"/>
        <end position="293"/>
    </location>
</feature>
<protein>
    <recommendedName>
        <fullName evidence="11">HhH-GPD domain-containing protein</fullName>
    </recommendedName>
</protein>
<dbReference type="GO" id="GO:0005634">
    <property type="term" value="C:nucleus"/>
    <property type="evidence" value="ECO:0007669"/>
    <property type="project" value="UniProtKB-SubCell"/>
</dbReference>
<dbReference type="GO" id="GO:0003677">
    <property type="term" value="F:DNA binding"/>
    <property type="evidence" value="ECO:0007669"/>
    <property type="project" value="UniProtKB-KW"/>
</dbReference>
<evidence type="ECO:0000256" key="3">
    <source>
        <dbReference type="ARBA" id="ARBA00005646"/>
    </source>
</evidence>
<evidence type="ECO:0000256" key="7">
    <source>
        <dbReference type="ARBA" id="ARBA00023014"/>
    </source>
</evidence>
<feature type="compositionally biased region" description="Basic and acidic residues" evidence="10">
    <location>
        <begin position="341"/>
        <end position="350"/>
    </location>
</feature>
<dbReference type="SUPFAM" id="SSF48150">
    <property type="entry name" value="DNA-glycosylase"/>
    <property type="match status" value="1"/>
</dbReference>
<evidence type="ECO:0000259" key="11">
    <source>
        <dbReference type="SMART" id="SM00478"/>
    </source>
</evidence>
<evidence type="ECO:0000256" key="5">
    <source>
        <dbReference type="ARBA" id="ARBA00022723"/>
    </source>
</evidence>
<evidence type="ECO:0000256" key="9">
    <source>
        <dbReference type="ARBA" id="ARBA00023242"/>
    </source>
</evidence>
<dbReference type="Pfam" id="PF15629">
    <property type="entry name" value="Perm-CXXC"/>
    <property type="match status" value="1"/>
</dbReference>
<dbReference type="GO" id="GO:0035514">
    <property type="term" value="F:DNA demethylase activity"/>
    <property type="evidence" value="ECO:0007669"/>
    <property type="project" value="InterPro"/>
</dbReference>
<comment type="similarity">
    <text evidence="3">Belongs to the DNA glycosylase family. DEMETER subfamily.</text>
</comment>
<feature type="compositionally biased region" description="Basic residues" evidence="10">
    <location>
        <begin position="400"/>
        <end position="410"/>
    </location>
</feature>
<dbReference type="Proteomes" id="UP000813462">
    <property type="component" value="Unassembled WGS sequence"/>
</dbReference>
<feature type="region of interest" description="Disordered" evidence="10">
    <location>
        <begin position="786"/>
        <end position="806"/>
    </location>
</feature>
<keyword evidence="6" id="KW-0408">Iron</keyword>
<feature type="domain" description="HhH-GPD" evidence="11">
    <location>
        <begin position="1417"/>
        <end position="1579"/>
    </location>
</feature>
<keyword evidence="7" id="KW-0411">Iron-sulfur</keyword>
<dbReference type="InterPro" id="IPR003265">
    <property type="entry name" value="HhH-GPD_domain"/>
</dbReference>
<dbReference type="GO" id="GO:0019104">
    <property type="term" value="F:DNA N-glycosylase activity"/>
    <property type="evidence" value="ECO:0007669"/>
    <property type="project" value="InterPro"/>
</dbReference>
<keyword evidence="5" id="KW-0479">Metal-binding</keyword>
<comment type="subcellular location">
    <subcellularLocation>
        <location evidence="2">Nucleus</location>
    </subcellularLocation>
</comment>
<dbReference type="SMR" id="A0A978VN75"/>
<evidence type="ECO:0000256" key="8">
    <source>
        <dbReference type="ARBA" id="ARBA00023125"/>
    </source>
</evidence>
<evidence type="ECO:0000256" key="6">
    <source>
        <dbReference type="ARBA" id="ARBA00023004"/>
    </source>
</evidence>
<accession>A0A978VN75</accession>
<comment type="cofactor">
    <cofactor evidence="1">
        <name>[4Fe-4S] cluster</name>
        <dbReference type="ChEBI" id="CHEBI:49883"/>
    </cofactor>
</comment>
<feature type="region of interest" description="Disordered" evidence="10">
    <location>
        <begin position="339"/>
        <end position="416"/>
    </location>
</feature>
<keyword evidence="8" id="KW-0238">DNA-binding</keyword>
<dbReference type="PANTHER" id="PTHR46213">
    <property type="entry name" value="TRANSCRIPTIONAL ACTIVATOR DEMETER"/>
    <property type="match status" value="1"/>
</dbReference>
<dbReference type="CDD" id="cd00056">
    <property type="entry name" value="ENDO3c"/>
    <property type="match status" value="1"/>
</dbReference>
<dbReference type="OrthoDB" id="1183139at2759"/>
<dbReference type="GO" id="GO:0051539">
    <property type="term" value="F:4 iron, 4 sulfur cluster binding"/>
    <property type="evidence" value="ECO:0007669"/>
    <property type="project" value="UniProtKB-KW"/>
</dbReference>
<dbReference type="GO" id="GO:0003906">
    <property type="term" value="F:DNA-(apurinic or apyrimidinic site) endonuclease activity"/>
    <property type="evidence" value="ECO:0007669"/>
    <property type="project" value="UniProtKB-ARBA"/>
</dbReference>
<feature type="region of interest" description="Disordered" evidence="10">
    <location>
        <begin position="1097"/>
        <end position="1122"/>
    </location>
</feature>
<dbReference type="SMART" id="SM00478">
    <property type="entry name" value="ENDO3c"/>
    <property type="match status" value="1"/>
</dbReference>
<proteinExistence type="inferred from homology"/>
<dbReference type="InterPro" id="IPR028925">
    <property type="entry name" value="RRM_DME"/>
</dbReference>
<reference evidence="12" key="1">
    <citation type="journal article" date="2021" name="Front. Plant Sci.">
        <title>Chromosome-Scale Genome Assembly for Chinese Sour Jujube and Insights Into Its Genome Evolution and Domestication Signature.</title>
        <authorList>
            <person name="Shen L.-Y."/>
            <person name="Luo H."/>
            <person name="Wang X.-L."/>
            <person name="Wang X.-M."/>
            <person name="Qiu X.-J."/>
            <person name="Liu H."/>
            <person name="Zhou S.-S."/>
            <person name="Jia K.-H."/>
            <person name="Nie S."/>
            <person name="Bao Y.-T."/>
            <person name="Zhang R.-G."/>
            <person name="Yun Q.-Z."/>
            <person name="Chai Y.-H."/>
            <person name="Lu J.-Y."/>
            <person name="Li Y."/>
            <person name="Zhao S.-W."/>
            <person name="Mao J.-F."/>
            <person name="Jia S.-G."/>
            <person name="Mao Y.-M."/>
        </authorList>
    </citation>
    <scope>NUCLEOTIDE SEQUENCE</scope>
    <source>
        <strain evidence="12">AT0</strain>
        <tissue evidence="12">Leaf</tissue>
    </source>
</reference>
<dbReference type="Gene3D" id="1.10.340.30">
    <property type="entry name" value="Hypothetical protein, domain 2"/>
    <property type="match status" value="1"/>
</dbReference>
<dbReference type="InterPro" id="IPR023170">
    <property type="entry name" value="HhH_base_excis_C"/>
</dbReference>
<evidence type="ECO:0000313" key="12">
    <source>
        <dbReference type="EMBL" id="KAH7537000.1"/>
    </source>
</evidence>
<feature type="region of interest" description="Disordered" evidence="10">
    <location>
        <begin position="697"/>
        <end position="722"/>
    </location>
</feature>
<dbReference type="EMBL" id="JAEACU010000003">
    <property type="protein sequence ID" value="KAH7537000.1"/>
    <property type="molecule type" value="Genomic_DNA"/>
</dbReference>
<organism evidence="12 13">
    <name type="scientific">Ziziphus jujuba var. spinosa</name>
    <dbReference type="NCBI Taxonomy" id="714518"/>
    <lineage>
        <taxon>Eukaryota</taxon>
        <taxon>Viridiplantae</taxon>
        <taxon>Streptophyta</taxon>
        <taxon>Embryophyta</taxon>
        <taxon>Tracheophyta</taxon>
        <taxon>Spermatophyta</taxon>
        <taxon>Magnoliopsida</taxon>
        <taxon>eudicotyledons</taxon>
        <taxon>Gunneridae</taxon>
        <taxon>Pentapetalae</taxon>
        <taxon>rosids</taxon>
        <taxon>fabids</taxon>
        <taxon>Rosales</taxon>
        <taxon>Rhamnaceae</taxon>
        <taxon>Paliureae</taxon>
        <taxon>Ziziphus</taxon>
    </lineage>
</organism>
<dbReference type="Gene3D" id="1.10.1670.10">
    <property type="entry name" value="Helix-hairpin-Helix base-excision DNA repair enzymes (C-terminal)"/>
    <property type="match status" value="1"/>
</dbReference>
<dbReference type="SMART" id="SM00525">
    <property type="entry name" value="FES"/>
    <property type="match status" value="1"/>
</dbReference>
<comment type="caution">
    <text evidence="12">The sequence shown here is derived from an EMBL/GenBank/DDBJ whole genome shotgun (WGS) entry which is preliminary data.</text>
</comment>
<gene>
    <name evidence="12" type="ORF">FEM48_Zijuj03G0045500</name>
</gene>
<dbReference type="GO" id="GO:0046872">
    <property type="term" value="F:metal ion binding"/>
    <property type="evidence" value="ECO:0007669"/>
    <property type="project" value="UniProtKB-KW"/>
</dbReference>
<dbReference type="InterPro" id="IPR003651">
    <property type="entry name" value="Endonuclease3_FeS-loop_motif"/>
</dbReference>
<feature type="compositionally biased region" description="Basic residues" evidence="10">
    <location>
        <begin position="364"/>
        <end position="373"/>
    </location>
</feature>
<dbReference type="InterPro" id="IPR044811">
    <property type="entry name" value="DME/ROS1"/>
</dbReference>
<keyword evidence="4" id="KW-0004">4Fe-4S</keyword>
<feature type="compositionally biased region" description="Low complexity" evidence="10">
    <location>
        <begin position="1099"/>
        <end position="1118"/>
    </location>
</feature>
<evidence type="ECO:0000256" key="2">
    <source>
        <dbReference type="ARBA" id="ARBA00004123"/>
    </source>
</evidence>